<dbReference type="InterPro" id="IPR011335">
    <property type="entry name" value="Restrct_endonuc-II-like"/>
</dbReference>
<sequence length="219" mass="25075">MELVEAVKKVLMENPSILVEVLVAKPEILYQALAKIAPWQLLATKEDIRRLEEKMATKEDVKRLEERVAALERRFDSEMRRLETTITALGARWGVLSEEAFREGVRRLLAEAGWAVEKVMLFDREGYVYGEPSEVEYDVVVKDGKTFLVEITSALKRSDLPTLRRKREYFEKAKGVKVDAVFVVTPFIHDRVPERVKAMAKDMGIEVVYPTDTLFASAL</sequence>
<dbReference type="EMBL" id="CP000561">
    <property type="protein sequence ID" value="ABO07885.1"/>
    <property type="molecule type" value="Genomic_DNA"/>
</dbReference>
<dbReference type="PANTHER" id="PTHR34314">
    <property type="entry name" value="CRENARCHAEAL PROTEIN, PUTATIVE-RELATED"/>
    <property type="match status" value="1"/>
</dbReference>
<evidence type="ECO:0008006" key="4">
    <source>
        <dbReference type="Google" id="ProtNLM"/>
    </source>
</evidence>
<dbReference type="PANTHER" id="PTHR34314:SF7">
    <property type="entry name" value="DUF3782 DOMAIN-CONTAINING PROTEIN"/>
    <property type="match status" value="1"/>
</dbReference>
<dbReference type="Proteomes" id="UP000001431">
    <property type="component" value="Chromosome"/>
</dbReference>
<dbReference type="AlphaFoldDB" id="A3MTB8"/>
<reference evidence="2" key="1">
    <citation type="submission" date="2007-02" db="EMBL/GenBank/DDBJ databases">
        <title>Complete sequence of Pyrobaculum calidifontis JCM 11548.</title>
        <authorList>
            <consortium name="US DOE Joint Genome Institute"/>
            <person name="Copeland A."/>
            <person name="Lucas S."/>
            <person name="Lapidus A."/>
            <person name="Barry K."/>
            <person name="Glavina del Rio T."/>
            <person name="Dalin E."/>
            <person name="Tice H."/>
            <person name="Pitluck S."/>
            <person name="Chain P."/>
            <person name="Malfatti S."/>
            <person name="Shin M."/>
            <person name="Vergez L."/>
            <person name="Schmutz J."/>
            <person name="Larimer F."/>
            <person name="Land M."/>
            <person name="Hauser L."/>
            <person name="Kyrpides N."/>
            <person name="Mikhailova N."/>
            <person name="Cozen A.E."/>
            <person name="Fitz-Gibbon S.T."/>
            <person name="House C.H."/>
            <person name="Saltikov C."/>
            <person name="Lowe T.M."/>
            <person name="Richardson P."/>
        </authorList>
    </citation>
    <scope>NUCLEOTIDE SEQUENCE [LARGE SCALE GENOMIC DNA]</scope>
    <source>
        <strain evidence="2">JCM 11548</strain>
    </source>
</reference>
<keyword evidence="3" id="KW-1185">Reference proteome</keyword>
<dbReference type="Pfam" id="PF12644">
    <property type="entry name" value="DUF3782"/>
    <property type="match status" value="1"/>
</dbReference>
<dbReference type="STRING" id="410359.Pcal_0452"/>
<dbReference type="eggNOG" id="arCOG01422">
    <property type="taxonomic scope" value="Archaea"/>
</dbReference>
<dbReference type="KEGG" id="pcl:Pcal_0452"/>
<dbReference type="InterPro" id="IPR024271">
    <property type="entry name" value="DUF3782"/>
</dbReference>
<dbReference type="GeneID" id="4910293"/>
<dbReference type="Pfam" id="PF07788">
    <property type="entry name" value="PDDEXK_10"/>
    <property type="match status" value="1"/>
</dbReference>
<proteinExistence type="predicted"/>
<evidence type="ECO:0000313" key="2">
    <source>
        <dbReference type="EMBL" id="ABO07885.1"/>
    </source>
</evidence>
<organism evidence="2 3">
    <name type="scientific">Pyrobaculum calidifontis (strain DSM 21063 / JCM 11548 / VA1)</name>
    <dbReference type="NCBI Taxonomy" id="410359"/>
    <lineage>
        <taxon>Archaea</taxon>
        <taxon>Thermoproteota</taxon>
        <taxon>Thermoprotei</taxon>
        <taxon>Thermoproteales</taxon>
        <taxon>Thermoproteaceae</taxon>
        <taxon>Pyrobaculum</taxon>
    </lineage>
</organism>
<accession>A3MTB8</accession>
<dbReference type="RefSeq" id="WP_011849143.1">
    <property type="nucleotide sequence ID" value="NC_009073.1"/>
</dbReference>
<feature type="coiled-coil region" evidence="1">
    <location>
        <begin position="41"/>
        <end position="81"/>
    </location>
</feature>
<keyword evidence="1" id="KW-0175">Coiled coil</keyword>
<name>A3MTB8_PYRCJ</name>
<gene>
    <name evidence="2" type="ordered locus">Pcal_0452</name>
</gene>
<dbReference type="InterPro" id="IPR012431">
    <property type="entry name" value="PDDEXK_10"/>
</dbReference>
<protein>
    <recommendedName>
        <fullName evidence="4">DUF3782 domain-containing protein</fullName>
    </recommendedName>
</protein>
<evidence type="ECO:0000313" key="3">
    <source>
        <dbReference type="Proteomes" id="UP000001431"/>
    </source>
</evidence>
<dbReference type="HOGENOM" id="CLU_064028_1_0_2"/>
<dbReference type="SUPFAM" id="SSF52980">
    <property type="entry name" value="Restriction endonuclease-like"/>
    <property type="match status" value="1"/>
</dbReference>
<evidence type="ECO:0000256" key="1">
    <source>
        <dbReference type="SAM" id="Coils"/>
    </source>
</evidence>